<reference evidence="2" key="1">
    <citation type="submission" date="2020-09" db="EMBL/GenBank/DDBJ databases">
        <authorList>
            <person name="Kim M.K."/>
        </authorList>
    </citation>
    <scope>NUCLEOTIDE SEQUENCE</scope>
    <source>
        <strain evidence="2">BT702</strain>
    </source>
</reference>
<dbReference type="EMBL" id="JACWZY010000022">
    <property type="protein sequence ID" value="MBD2703495.1"/>
    <property type="molecule type" value="Genomic_DNA"/>
</dbReference>
<organism evidence="2 3">
    <name type="scientific">Spirosoma profusum</name>
    <dbReference type="NCBI Taxonomy" id="2771354"/>
    <lineage>
        <taxon>Bacteria</taxon>
        <taxon>Pseudomonadati</taxon>
        <taxon>Bacteroidota</taxon>
        <taxon>Cytophagia</taxon>
        <taxon>Cytophagales</taxon>
        <taxon>Cytophagaceae</taxon>
        <taxon>Spirosoma</taxon>
    </lineage>
</organism>
<protein>
    <submittedName>
        <fullName evidence="2">Uncharacterized protein</fullName>
    </submittedName>
</protein>
<proteinExistence type="predicted"/>
<accession>A0A926Y051</accession>
<gene>
    <name evidence="2" type="ORF">IC229_22815</name>
</gene>
<feature type="transmembrane region" description="Helical" evidence="1">
    <location>
        <begin position="53"/>
        <end position="70"/>
    </location>
</feature>
<keyword evidence="1" id="KW-0812">Transmembrane</keyword>
<feature type="transmembrane region" description="Helical" evidence="1">
    <location>
        <begin position="6"/>
        <end position="24"/>
    </location>
</feature>
<name>A0A926Y051_9BACT</name>
<dbReference type="Proteomes" id="UP000598820">
    <property type="component" value="Unassembled WGS sequence"/>
</dbReference>
<keyword evidence="3" id="KW-1185">Reference proteome</keyword>
<keyword evidence="1" id="KW-1133">Transmembrane helix</keyword>
<comment type="caution">
    <text evidence="2">The sequence shown here is derived from an EMBL/GenBank/DDBJ whole genome shotgun (WGS) entry which is preliminary data.</text>
</comment>
<keyword evidence="1" id="KW-0472">Membrane</keyword>
<evidence type="ECO:0000313" key="2">
    <source>
        <dbReference type="EMBL" id="MBD2703495.1"/>
    </source>
</evidence>
<dbReference type="RefSeq" id="WP_190889342.1">
    <property type="nucleotide sequence ID" value="NZ_JACWZY010000022.1"/>
</dbReference>
<evidence type="ECO:0000256" key="1">
    <source>
        <dbReference type="SAM" id="Phobius"/>
    </source>
</evidence>
<evidence type="ECO:0000313" key="3">
    <source>
        <dbReference type="Proteomes" id="UP000598820"/>
    </source>
</evidence>
<dbReference type="AlphaFoldDB" id="A0A926Y051"/>
<feature type="transmembrane region" description="Helical" evidence="1">
    <location>
        <begin position="31"/>
        <end position="47"/>
    </location>
</feature>
<sequence>MQPFNLFSYLPALLLIGGFYYMTYRNSPQHATLLLVVVAVCTGISYITPREKFTLVGLALGIIGTFVVIIQSRNVREKSLQKWFVEKEFHYIKFGPVEALFTRPRIGTINYYPYKGEIVTDQQEIPCIIALRYSYSTSGKTPSIIADISYYFTEPTDLNLIERKFLNARENTPHTNLWKSHLRFFDLKDCEIFRPAQGGIVVSWRVPDSVEGYTDRYEWIINALQK</sequence>